<proteinExistence type="predicted"/>
<evidence type="ECO:0000313" key="1">
    <source>
        <dbReference type="EMBL" id="KPI83539.1"/>
    </source>
</evidence>
<gene>
    <name evidence="1" type="ORF">ABL78_7424</name>
</gene>
<sequence>MMAAGSSAPLACSWTDDGGSLADCTVHLCFEEEGMAQAEHLVQEALCTAPVPSTRVTLTNPTVAPWLELTVGDFGIVALCVVANARVLEIHEVTGRGEGDDKAVTTTPLLTQEAQLADASTGLHAHFLCHGGSGALFPPMHVYRLKLFGRTPRSEVCVAKVCLVLLRAAVPTLGQCLSASPESPAAEGDTQGDTAVPSAANTLEILLRLQRQFFVMEQRVDAAFECVAQRLARLESRVCCLEAPRAVATTAHDAAPTQAQGNLPVLRGVEEEEGRQA</sequence>
<keyword evidence="2" id="KW-1185">Reference proteome</keyword>
<evidence type="ECO:0000313" key="2">
    <source>
        <dbReference type="Proteomes" id="UP000038009"/>
    </source>
</evidence>
<accession>A0A0N0P2Z5</accession>
<protein>
    <submittedName>
        <fullName evidence="1">Uncharacterized protein</fullName>
    </submittedName>
</protein>
<name>A0A0N0P2Z5_LEPSE</name>
<dbReference type="OrthoDB" id="259925at2759"/>
<dbReference type="VEuPathDB" id="TriTrypDB:Lsey_0359_0040"/>
<dbReference type="EMBL" id="LJSK01000359">
    <property type="protein sequence ID" value="KPI83539.1"/>
    <property type="molecule type" value="Genomic_DNA"/>
</dbReference>
<dbReference type="OMA" id="CVAKVCL"/>
<organism evidence="1 2">
    <name type="scientific">Leptomonas seymouri</name>
    <dbReference type="NCBI Taxonomy" id="5684"/>
    <lineage>
        <taxon>Eukaryota</taxon>
        <taxon>Discoba</taxon>
        <taxon>Euglenozoa</taxon>
        <taxon>Kinetoplastea</taxon>
        <taxon>Metakinetoplastina</taxon>
        <taxon>Trypanosomatida</taxon>
        <taxon>Trypanosomatidae</taxon>
        <taxon>Leishmaniinae</taxon>
        <taxon>Leptomonas</taxon>
    </lineage>
</organism>
<dbReference type="Proteomes" id="UP000038009">
    <property type="component" value="Unassembled WGS sequence"/>
</dbReference>
<reference evidence="1 2" key="1">
    <citation type="journal article" date="2015" name="PLoS Pathog.">
        <title>Leptomonas seymouri: Adaptations to the Dixenous Life Cycle Analyzed by Genome Sequencing, Transcriptome Profiling and Co-infection with Leishmania donovani.</title>
        <authorList>
            <person name="Kraeva N."/>
            <person name="Butenko A."/>
            <person name="Hlavacova J."/>
            <person name="Kostygov A."/>
            <person name="Myskova J."/>
            <person name="Grybchuk D."/>
            <person name="Lestinova T."/>
            <person name="Votypka J."/>
            <person name="Volf P."/>
            <person name="Opperdoes F."/>
            <person name="Flegontov P."/>
            <person name="Lukes J."/>
            <person name="Yurchenko V."/>
        </authorList>
    </citation>
    <scope>NUCLEOTIDE SEQUENCE [LARGE SCALE GENOMIC DNA]</scope>
    <source>
        <strain evidence="1 2">ATCC 30220</strain>
    </source>
</reference>
<dbReference type="AlphaFoldDB" id="A0A0N0P2Z5"/>
<comment type="caution">
    <text evidence="1">The sequence shown here is derived from an EMBL/GenBank/DDBJ whole genome shotgun (WGS) entry which is preliminary data.</text>
</comment>